<name>A0A067ZIS0_9CAUD</name>
<reference evidence="1 2" key="1">
    <citation type="journal article" date="2014" name="Vet. Microbiol.">
        <title>A cocktail of in vitro efficient phages is not a guarantee for in vivo therapeutic results against avian colibacillosis.</title>
        <authorList>
            <person name="Tsonos J."/>
            <person name="Oosterik L.H."/>
            <person name="Tuntufye H.N."/>
            <person name="Klumpp J."/>
            <person name="Butaye P."/>
            <person name="De Greve H."/>
            <person name="Hernalsteens J.P."/>
            <person name="Lavigne R."/>
            <person name="Goddeeris B.M."/>
        </authorList>
    </citation>
    <scope>NUCLEOTIDE SEQUENCE [LARGE SCALE GENOMIC DNA]</scope>
</reference>
<dbReference type="Pfam" id="PF02511">
    <property type="entry name" value="Thy1"/>
    <property type="match status" value="1"/>
</dbReference>
<proteinExistence type="predicted"/>
<dbReference type="InterPro" id="IPR003669">
    <property type="entry name" value="Thymidylate_synthase_ThyX"/>
</dbReference>
<dbReference type="GO" id="GO:0050797">
    <property type="term" value="F:thymidylate synthase (FAD) activity"/>
    <property type="evidence" value="ECO:0007669"/>
    <property type="project" value="InterPro"/>
</dbReference>
<dbReference type="Gene3D" id="3.30.1360.170">
    <property type="match status" value="1"/>
</dbReference>
<accession>A0A067ZIS0</accession>
<dbReference type="GO" id="GO:0006231">
    <property type="term" value="P:dTMP biosynthetic process"/>
    <property type="evidence" value="ECO:0007669"/>
    <property type="project" value="InterPro"/>
</dbReference>
<dbReference type="KEGG" id="vg:20283964"/>
<dbReference type="RefSeq" id="YP_009056160.1">
    <property type="nucleotide sequence ID" value="NC_024790.1"/>
</dbReference>
<keyword evidence="2" id="KW-1185">Reference proteome</keyword>
<evidence type="ECO:0000313" key="2">
    <source>
        <dbReference type="Proteomes" id="UP000027389"/>
    </source>
</evidence>
<dbReference type="PANTHER" id="PTHR34934:SF1">
    <property type="entry name" value="FLAVIN-DEPENDENT THYMIDYLATE SYNTHASE"/>
    <property type="match status" value="1"/>
</dbReference>
<organism evidence="1 2">
    <name type="scientific">Escherichia phage vB_EcoP_PhAPEC7</name>
    <dbReference type="NCBI Taxonomy" id="1391223"/>
    <lineage>
        <taxon>Viruses</taxon>
        <taxon>Duplodnaviria</taxon>
        <taxon>Heunggongvirae</taxon>
        <taxon>Uroviricota</taxon>
        <taxon>Caudoviricetes</taxon>
        <taxon>Schitoviridae</taxon>
        <taxon>Enquatrovirinae</taxon>
        <taxon>Gamaleyavirus</taxon>
        <taxon>Gamaleyavirus APEC7</taxon>
    </lineage>
</organism>
<dbReference type="GO" id="GO:0070402">
    <property type="term" value="F:NADPH binding"/>
    <property type="evidence" value="ECO:0007669"/>
    <property type="project" value="TreeGrafter"/>
</dbReference>
<dbReference type="Proteomes" id="UP000027389">
    <property type="component" value="Segment"/>
</dbReference>
<dbReference type="GO" id="GO:0050660">
    <property type="term" value="F:flavin adenine dinucleotide binding"/>
    <property type="evidence" value="ECO:0007669"/>
    <property type="project" value="InterPro"/>
</dbReference>
<dbReference type="GO" id="GO:0004799">
    <property type="term" value="F:thymidylate synthase activity"/>
    <property type="evidence" value="ECO:0007669"/>
    <property type="project" value="TreeGrafter"/>
</dbReference>
<evidence type="ECO:0000313" key="1">
    <source>
        <dbReference type="EMBL" id="AHV82655.1"/>
    </source>
</evidence>
<dbReference type="EMBL" id="KF562340">
    <property type="protein sequence ID" value="AHV82655.1"/>
    <property type="molecule type" value="Genomic_DNA"/>
</dbReference>
<protein>
    <submittedName>
        <fullName evidence="1">Putative thymidylate synthase complementing protein</fullName>
    </submittedName>
</protein>
<dbReference type="InterPro" id="IPR036098">
    <property type="entry name" value="Thymidylate_synthase_ThyX_sf"/>
</dbReference>
<dbReference type="GeneID" id="20283964"/>
<gene>
    <name evidence="1" type="ORF">PhAPEC7_29</name>
</gene>
<sequence>MIKATVIADSVHHATGTRITTFELVYPRFIHSEFMTHRVFNRNASSSRAIPTSKFIEQVRNEPVMPSHWGKNQKGMQADEELTPKEIEDAKFIWDNAASAAAVYAEQLRRGQVHKQIVNRILEPFTHIRVVVTSTSWANFYGLRDHEDAQPEIRELAQAMRKAHNESTPRALPQGEWHLPYIAHIDRVGAYNYCKHQRITRDEPSSEEVYGLLLKVSAARCARASYNNFEGRPSTIEEDLGLFAKLVENQPIHASPTEHQATPMLFGDKFINNQNPLTWEQGVTSMDREGKLYSGNLLDFIQFRKLIPGETITE</sequence>
<dbReference type="PANTHER" id="PTHR34934">
    <property type="entry name" value="FLAVIN-DEPENDENT THYMIDYLATE SYNTHASE"/>
    <property type="match status" value="1"/>
</dbReference>
<dbReference type="PROSITE" id="PS51331">
    <property type="entry name" value="THYX"/>
    <property type="match status" value="1"/>
</dbReference>
<dbReference type="SUPFAM" id="SSF69796">
    <property type="entry name" value="Thymidylate synthase-complementing protein Thy1"/>
    <property type="match status" value="1"/>
</dbReference>
<dbReference type="OrthoDB" id="15588at10239"/>